<dbReference type="Gene3D" id="3.40.50.1580">
    <property type="entry name" value="Nucleoside phosphorylase domain"/>
    <property type="match status" value="1"/>
</dbReference>
<feature type="domain" description="Nucleoside phosphorylase" evidence="1">
    <location>
        <begin position="45"/>
        <end position="189"/>
    </location>
</feature>
<evidence type="ECO:0000313" key="2">
    <source>
        <dbReference type="EMBL" id="MBB4950538.1"/>
    </source>
</evidence>
<dbReference type="EMBL" id="JACHJR010000001">
    <property type="protein sequence ID" value="MBB4950538.1"/>
    <property type="molecule type" value="Genomic_DNA"/>
</dbReference>
<organism evidence="2 3">
    <name type="scientific">Kitasatospora gansuensis</name>
    <dbReference type="NCBI Taxonomy" id="258050"/>
    <lineage>
        <taxon>Bacteria</taxon>
        <taxon>Bacillati</taxon>
        <taxon>Actinomycetota</taxon>
        <taxon>Actinomycetes</taxon>
        <taxon>Kitasatosporales</taxon>
        <taxon>Streptomycetaceae</taxon>
        <taxon>Kitasatospora</taxon>
    </lineage>
</organism>
<reference evidence="2 3" key="1">
    <citation type="submission" date="2020-08" db="EMBL/GenBank/DDBJ databases">
        <title>Sequencing the genomes of 1000 actinobacteria strains.</title>
        <authorList>
            <person name="Klenk H.-P."/>
        </authorList>
    </citation>
    <scope>NUCLEOTIDE SEQUENCE [LARGE SCALE GENOMIC DNA]</scope>
    <source>
        <strain evidence="2 3">DSM 44786</strain>
    </source>
</reference>
<sequence>MAAVGLPKRAAGEKLLGPPQPAAGAAAPLLVVCALGPEVWALRGGDWAVPPVLVRTGVGRVRARRCVGNLLALDGYGALVVAGFGAAVGPGVEPGDIIVADAVRNGEGEEWPLESAKAMAAELTARGLTAHIGPHHTADRVVRGAERRALYATGARAVDMEAAAVLAARAELRPALPTAVLRVVVDTPTRELLRPGTLPAGLRAWRTLRVAVPALTAWYRQAVTDPIHAPQSSTLPQEAS</sequence>
<dbReference type="GO" id="GO:0009116">
    <property type="term" value="P:nucleoside metabolic process"/>
    <property type="evidence" value="ECO:0007669"/>
    <property type="project" value="InterPro"/>
</dbReference>
<keyword evidence="3" id="KW-1185">Reference proteome</keyword>
<dbReference type="AlphaFoldDB" id="A0A7W7SHE9"/>
<dbReference type="Pfam" id="PF01048">
    <property type="entry name" value="PNP_UDP_1"/>
    <property type="match status" value="1"/>
</dbReference>
<dbReference type="GO" id="GO:0003824">
    <property type="term" value="F:catalytic activity"/>
    <property type="evidence" value="ECO:0007669"/>
    <property type="project" value="InterPro"/>
</dbReference>
<accession>A0A7W7SHE9</accession>
<dbReference type="SUPFAM" id="SSF53167">
    <property type="entry name" value="Purine and uridine phosphorylases"/>
    <property type="match status" value="1"/>
</dbReference>
<dbReference type="RefSeq" id="WP_184921776.1">
    <property type="nucleotide sequence ID" value="NZ_JACHJR010000001.1"/>
</dbReference>
<dbReference type="Proteomes" id="UP000573327">
    <property type="component" value="Unassembled WGS sequence"/>
</dbReference>
<gene>
    <name evidence="2" type="ORF">F4556_006073</name>
</gene>
<proteinExistence type="predicted"/>
<evidence type="ECO:0000259" key="1">
    <source>
        <dbReference type="Pfam" id="PF01048"/>
    </source>
</evidence>
<evidence type="ECO:0000313" key="3">
    <source>
        <dbReference type="Proteomes" id="UP000573327"/>
    </source>
</evidence>
<dbReference type="InterPro" id="IPR000845">
    <property type="entry name" value="Nucleoside_phosphorylase_d"/>
</dbReference>
<dbReference type="InterPro" id="IPR035994">
    <property type="entry name" value="Nucleoside_phosphorylase_sf"/>
</dbReference>
<comment type="caution">
    <text evidence="2">The sequence shown here is derived from an EMBL/GenBank/DDBJ whole genome shotgun (WGS) entry which is preliminary data.</text>
</comment>
<protein>
    <recommendedName>
        <fullName evidence="1">Nucleoside phosphorylase domain-containing protein</fullName>
    </recommendedName>
</protein>
<name>A0A7W7SHE9_9ACTN</name>